<dbReference type="AlphaFoldDB" id="M2TFA3"/>
<proteinExistence type="predicted"/>
<sequence length="104" mass="10967">MAARSTGMETSLQAPHAASIGRLACLLGLVDGILASVHGIRVIGHAPVKMPVLASPPQDKHVPFLYAMPHLIGRIHCKSLSAAEKGPQTVARCAWWGKTKAPLT</sequence>
<evidence type="ECO:0000313" key="1">
    <source>
        <dbReference type="EMBL" id="EMD96135.1"/>
    </source>
</evidence>
<reference evidence="1 2" key="1">
    <citation type="journal article" date="2012" name="PLoS Pathog.">
        <title>Diverse lifestyles and strategies of plant pathogenesis encoded in the genomes of eighteen Dothideomycetes fungi.</title>
        <authorList>
            <person name="Ohm R.A."/>
            <person name="Feau N."/>
            <person name="Henrissat B."/>
            <person name="Schoch C.L."/>
            <person name="Horwitz B.A."/>
            <person name="Barry K.W."/>
            <person name="Condon B.J."/>
            <person name="Copeland A.C."/>
            <person name="Dhillon B."/>
            <person name="Glaser F."/>
            <person name="Hesse C.N."/>
            <person name="Kosti I."/>
            <person name="LaButti K."/>
            <person name="Lindquist E.A."/>
            <person name="Lucas S."/>
            <person name="Salamov A.A."/>
            <person name="Bradshaw R.E."/>
            <person name="Ciuffetti L."/>
            <person name="Hamelin R.C."/>
            <person name="Kema G.H.J."/>
            <person name="Lawrence C."/>
            <person name="Scott J.A."/>
            <person name="Spatafora J.W."/>
            <person name="Turgeon B.G."/>
            <person name="de Wit P.J.G.M."/>
            <person name="Zhong S."/>
            <person name="Goodwin S.B."/>
            <person name="Grigoriev I.V."/>
        </authorList>
    </citation>
    <scope>NUCLEOTIDE SEQUENCE [LARGE SCALE GENOMIC DNA]</scope>
    <source>
        <strain evidence="2">C5 / ATCC 48332 / race O</strain>
    </source>
</reference>
<dbReference type="EMBL" id="KB445570">
    <property type="protein sequence ID" value="EMD96135.1"/>
    <property type="molecule type" value="Genomic_DNA"/>
</dbReference>
<dbReference type="OrthoDB" id="3680457at2759"/>
<reference evidence="2" key="2">
    <citation type="journal article" date="2013" name="PLoS Genet.">
        <title>Comparative genome structure, secondary metabolite, and effector coding capacity across Cochliobolus pathogens.</title>
        <authorList>
            <person name="Condon B.J."/>
            <person name="Leng Y."/>
            <person name="Wu D."/>
            <person name="Bushley K.E."/>
            <person name="Ohm R.A."/>
            <person name="Otillar R."/>
            <person name="Martin J."/>
            <person name="Schackwitz W."/>
            <person name="Grimwood J."/>
            <person name="MohdZainudin N."/>
            <person name="Xue C."/>
            <person name="Wang R."/>
            <person name="Manning V.A."/>
            <person name="Dhillon B."/>
            <person name="Tu Z.J."/>
            <person name="Steffenson B.J."/>
            <person name="Salamov A."/>
            <person name="Sun H."/>
            <person name="Lowry S."/>
            <person name="LaButti K."/>
            <person name="Han J."/>
            <person name="Copeland A."/>
            <person name="Lindquist E."/>
            <person name="Barry K."/>
            <person name="Schmutz J."/>
            <person name="Baker S.E."/>
            <person name="Ciuffetti L.M."/>
            <person name="Grigoriev I.V."/>
            <person name="Zhong S."/>
            <person name="Turgeon B.G."/>
        </authorList>
    </citation>
    <scope>NUCLEOTIDE SEQUENCE [LARGE SCALE GENOMIC DNA]</scope>
    <source>
        <strain evidence="2">C5 / ATCC 48332 / race O</strain>
    </source>
</reference>
<name>M2TFA3_COCH5</name>
<gene>
    <name evidence="1" type="ORF">COCHEDRAFT_1026909</name>
</gene>
<dbReference type="Proteomes" id="UP000016936">
    <property type="component" value="Unassembled WGS sequence"/>
</dbReference>
<dbReference type="HOGENOM" id="CLU_2378333_0_0_1"/>
<accession>M2TFA3</accession>
<keyword evidence="2" id="KW-1185">Reference proteome</keyword>
<evidence type="ECO:0000313" key="2">
    <source>
        <dbReference type="Proteomes" id="UP000016936"/>
    </source>
</evidence>
<protein>
    <submittedName>
        <fullName evidence="1">Uncharacterized protein</fullName>
    </submittedName>
</protein>
<organism evidence="1 2">
    <name type="scientific">Cochliobolus heterostrophus (strain C5 / ATCC 48332 / race O)</name>
    <name type="common">Southern corn leaf blight fungus</name>
    <name type="synonym">Bipolaris maydis</name>
    <dbReference type="NCBI Taxonomy" id="701091"/>
    <lineage>
        <taxon>Eukaryota</taxon>
        <taxon>Fungi</taxon>
        <taxon>Dikarya</taxon>
        <taxon>Ascomycota</taxon>
        <taxon>Pezizomycotina</taxon>
        <taxon>Dothideomycetes</taxon>
        <taxon>Pleosporomycetidae</taxon>
        <taxon>Pleosporales</taxon>
        <taxon>Pleosporineae</taxon>
        <taxon>Pleosporaceae</taxon>
        <taxon>Bipolaris</taxon>
    </lineage>
</organism>